<accession>B6K4A1</accession>
<dbReference type="HOGENOM" id="CLU_002893_0_1_1"/>
<dbReference type="GO" id="GO:0005730">
    <property type="term" value="C:nucleolus"/>
    <property type="evidence" value="ECO:0007669"/>
    <property type="project" value="EnsemblFungi"/>
</dbReference>
<dbReference type="InterPro" id="IPR058543">
    <property type="entry name" value="Beta-prop_RSE1/DDB1/CPSF1_2nd"/>
</dbReference>
<dbReference type="EMBL" id="KE651167">
    <property type="protein sequence ID" value="EEB08308.1"/>
    <property type="molecule type" value="Genomic_DNA"/>
</dbReference>
<protein>
    <recommendedName>
        <fullName evidence="3">DNA damage-binding protein 1</fullName>
    </recommendedName>
</protein>
<reference evidence="8 10" key="1">
    <citation type="journal article" date="2011" name="Science">
        <title>Comparative functional genomics of the fission yeasts.</title>
        <authorList>
            <person name="Rhind N."/>
            <person name="Chen Z."/>
            <person name="Yassour M."/>
            <person name="Thompson D.A."/>
            <person name="Haas B.J."/>
            <person name="Habib N."/>
            <person name="Wapinski I."/>
            <person name="Roy S."/>
            <person name="Lin M.F."/>
            <person name="Heiman D.I."/>
            <person name="Young S.K."/>
            <person name="Furuya K."/>
            <person name="Guo Y."/>
            <person name="Pidoux A."/>
            <person name="Chen H.M."/>
            <person name="Robbertse B."/>
            <person name="Goldberg J.M."/>
            <person name="Aoki K."/>
            <person name="Bayne E.H."/>
            <person name="Berlin A.M."/>
            <person name="Desjardins C.A."/>
            <person name="Dobbs E."/>
            <person name="Dukaj L."/>
            <person name="Fan L."/>
            <person name="FitzGerald M.G."/>
            <person name="French C."/>
            <person name="Gujja S."/>
            <person name="Hansen K."/>
            <person name="Keifenheim D."/>
            <person name="Levin J.Z."/>
            <person name="Mosher R.A."/>
            <person name="Mueller C.A."/>
            <person name="Pfiffner J."/>
            <person name="Priest M."/>
            <person name="Russ C."/>
            <person name="Smialowska A."/>
            <person name="Swoboda P."/>
            <person name="Sykes S.M."/>
            <person name="Vaughn M."/>
            <person name="Vengrova S."/>
            <person name="Yoder R."/>
            <person name="Zeng Q."/>
            <person name="Allshire R."/>
            <person name="Baulcombe D."/>
            <person name="Birren B.W."/>
            <person name="Brown W."/>
            <person name="Ekwall K."/>
            <person name="Kellis M."/>
            <person name="Leatherwood J."/>
            <person name="Levin H."/>
            <person name="Margalit H."/>
            <person name="Martienssen R."/>
            <person name="Nieduszynski C.A."/>
            <person name="Spatafora J.W."/>
            <person name="Friedman N."/>
            <person name="Dalgaard J.Z."/>
            <person name="Baumann P."/>
            <person name="Niki H."/>
            <person name="Regev A."/>
            <person name="Nusbaum C."/>
        </authorList>
    </citation>
    <scope>NUCLEOTIDE SEQUENCE [LARGE SCALE GENOMIC DNA]</scope>
    <source>
        <strain evidence="10">yFS275 / FY16936</strain>
    </source>
</reference>
<dbReference type="OrthoDB" id="433457at2759"/>
<gene>
    <name evidence="9" type="primary">ddb1</name>
    <name evidence="8" type="ORF">SJAG_03454</name>
</gene>
<dbReference type="InterPro" id="IPR036322">
    <property type="entry name" value="WD40_repeat_dom_sf"/>
</dbReference>
<keyword evidence="4" id="KW-0539">Nucleus</keyword>
<dbReference type="VEuPathDB" id="FungiDB:SJAG_03454"/>
<dbReference type="InterPro" id="IPR018846">
    <property type="entry name" value="Beta-prop_RSE1/DDB1/CPSF1_1st"/>
</dbReference>
<dbReference type="GO" id="GO:0006281">
    <property type="term" value="P:DNA repair"/>
    <property type="evidence" value="ECO:0000318"/>
    <property type="project" value="GO_Central"/>
</dbReference>
<dbReference type="Gene3D" id="1.10.150.910">
    <property type="match status" value="1"/>
</dbReference>
<dbReference type="Proteomes" id="UP000001744">
    <property type="component" value="Unassembled WGS sequence"/>
</dbReference>
<dbReference type="SUPFAM" id="SSF50978">
    <property type="entry name" value="WD40 repeat-like"/>
    <property type="match status" value="1"/>
</dbReference>
<dbReference type="JaponicusDB" id="SJAG_03454">
    <property type="gene designation" value="ddb1"/>
</dbReference>
<dbReference type="GO" id="GO:0006283">
    <property type="term" value="P:transcription-coupled nucleotide-excision repair"/>
    <property type="evidence" value="ECO:0007669"/>
    <property type="project" value="EnsemblFungi"/>
</dbReference>
<dbReference type="GO" id="GO:0033621">
    <property type="term" value="P:nuclear mRNA surveillance of meiosis-specific transcripts"/>
    <property type="evidence" value="ECO:0007669"/>
    <property type="project" value="EnsemblFungi"/>
</dbReference>
<evidence type="ECO:0000313" key="10">
    <source>
        <dbReference type="Proteomes" id="UP000001744"/>
    </source>
</evidence>
<evidence type="ECO:0000256" key="4">
    <source>
        <dbReference type="ARBA" id="ARBA00023242"/>
    </source>
</evidence>
<dbReference type="PANTHER" id="PTHR10644">
    <property type="entry name" value="DNA REPAIR/RNA PROCESSING CPSF FAMILY"/>
    <property type="match status" value="1"/>
</dbReference>
<dbReference type="RefSeq" id="XP_002174601.1">
    <property type="nucleotide sequence ID" value="XM_002174565.2"/>
</dbReference>
<dbReference type="GO" id="GO:0070912">
    <property type="term" value="C:Ddb1-Ckn1 complex"/>
    <property type="evidence" value="ECO:0007669"/>
    <property type="project" value="EnsemblFungi"/>
</dbReference>
<feature type="domain" description="RSE1/DDB1/CPSF1 C-terminal" evidence="5">
    <location>
        <begin position="739"/>
        <end position="1040"/>
    </location>
</feature>
<name>B6K4A1_SCHJY</name>
<dbReference type="InterPro" id="IPR011047">
    <property type="entry name" value="Quinoprotein_ADH-like_sf"/>
</dbReference>
<evidence type="ECO:0000259" key="6">
    <source>
        <dbReference type="Pfam" id="PF10433"/>
    </source>
</evidence>
<dbReference type="Pfam" id="PF10433">
    <property type="entry name" value="Beta-prop_RSE1_1st"/>
    <property type="match status" value="1"/>
</dbReference>
<dbReference type="GeneID" id="7051652"/>
<dbReference type="InterPro" id="IPR015943">
    <property type="entry name" value="WD40/YVTN_repeat-like_dom_sf"/>
</dbReference>
<keyword evidence="10" id="KW-1185">Reference proteome</keyword>
<evidence type="ECO:0000256" key="2">
    <source>
        <dbReference type="ARBA" id="ARBA00007453"/>
    </source>
</evidence>
<dbReference type="GO" id="GO:0035861">
    <property type="term" value="C:site of double-strand break"/>
    <property type="evidence" value="ECO:0000318"/>
    <property type="project" value="GO_Central"/>
</dbReference>
<evidence type="ECO:0000259" key="5">
    <source>
        <dbReference type="Pfam" id="PF03178"/>
    </source>
</evidence>
<evidence type="ECO:0000313" key="8">
    <source>
        <dbReference type="EMBL" id="EEB08308.1"/>
    </source>
</evidence>
<dbReference type="eggNOG" id="KOG1897">
    <property type="taxonomic scope" value="Eukaryota"/>
</dbReference>
<comment type="similarity">
    <text evidence="2">Belongs to the DDB1 family.</text>
</comment>
<dbReference type="GO" id="GO:0003676">
    <property type="term" value="F:nucleic acid binding"/>
    <property type="evidence" value="ECO:0007669"/>
    <property type="project" value="InterPro"/>
</dbReference>
<dbReference type="Gene3D" id="2.130.10.10">
    <property type="entry name" value="YVTN repeat-like/Quinoprotein amine dehydrogenase"/>
    <property type="match status" value="3"/>
</dbReference>
<dbReference type="InterPro" id="IPR050358">
    <property type="entry name" value="RSE1/DDB1/CFT1"/>
</dbReference>
<evidence type="ECO:0000313" key="9">
    <source>
        <dbReference type="JaponicusDB" id="SJAG_03454"/>
    </source>
</evidence>
<dbReference type="GO" id="GO:0005634">
    <property type="term" value="C:nucleus"/>
    <property type="evidence" value="ECO:0000318"/>
    <property type="project" value="GO_Central"/>
</dbReference>
<dbReference type="SUPFAM" id="SSF50998">
    <property type="entry name" value="Quinoprotein alcohol dehydrogenase-like"/>
    <property type="match status" value="1"/>
</dbReference>
<dbReference type="InterPro" id="IPR004871">
    <property type="entry name" value="RSE1/DDB1/CPSF1_C"/>
</dbReference>
<dbReference type="STRING" id="402676.B6K4A1"/>
<dbReference type="SUPFAM" id="SSF50960">
    <property type="entry name" value="TolB, C-terminal domain"/>
    <property type="match status" value="1"/>
</dbReference>
<dbReference type="AlphaFoldDB" id="B6K4A1"/>
<dbReference type="OMA" id="HQDFLMR"/>
<evidence type="ECO:0000259" key="7">
    <source>
        <dbReference type="Pfam" id="PF23726"/>
    </source>
</evidence>
<evidence type="ECO:0000256" key="3">
    <source>
        <dbReference type="ARBA" id="ARBA00014577"/>
    </source>
</evidence>
<feature type="domain" description="RSE1/DDB1/CPSF1 first beta-propeller" evidence="6">
    <location>
        <begin position="12"/>
        <end position="347"/>
    </location>
</feature>
<proteinExistence type="inferred from homology"/>
<dbReference type="GO" id="GO:0070913">
    <property type="term" value="C:Ddb1-Wdr21 complex"/>
    <property type="evidence" value="ECO:0007669"/>
    <property type="project" value="EnsemblFungi"/>
</dbReference>
<sequence length="1078" mass="119874">MSYVSSIHKFSSVKDAVSCRLDGKNWNVVVLKTNRIEIYGFEGDKLVQLGSSTVFSKVRSIKSFRPPLSTKDHLIVTVSPFSYFTVTWDPDKKQFINEVTAQPPASTFFLNKQRNPKLLIDPSNRVICSHAFQGLLTFIPITQRITKKRQKDVPSQSVQDNFTVRIMELDVLDIVFLYTSKTPTLAVLYKDSRSVIHLKAYTVNLAEKELNEDESFACHDIEEGRLIAHYDGGVFVFGEVYVYYVSREKKSSKMLVSYPVTAYSAVFQSFQNGTEVCINERKYIVSDESGAVYMFNIGNNFNVTLEKIGEAPIASCIVALPNDQIFLGSHFGDSKLYRFQNKPGVAGSVELLEVQSFDNLAPISDFCIDHGNGGSFMVACCNAYNEGSLREMKSGIDISDYGVIEMPNVCSLYSVQLQSSVTKYLFVGSISETSVFEISQSGEMDLVDSLCLEEPTIFVGATSDSSCLYHVARSSVCLFDGKQLSYWFADGGAITCAAVYDNAVCLSMTNNQIVFLHKLQVVSKLQVDSDVTALSFLNDARTICVGLWNQKLLLLDSDNTTCTVRETLEVNEKAQSLVCVKLAGIASVALYMSTESGKLITFDIDPVTKGIKQRLTYPLTAVPLNMNTFQTPNGPVLITLGEHPYAVYGENQHLSFAYIGNSDIVCLSHLQHPGIPANTVYATRNALKLSNVNMLQKLHIRRIPVAGIPRRIAATKEHYFVLSVDLQDKLASQGSSIMSSLHVFKKLTYETVLQHEFEDYEIVECALTLPDNERVVVGTGFNYPDRDEPDGGRLIVFRLDEQEKLVTEAVYKTQGAIFSVEYQEGKLLVGMNAVLCTFRYENKTLRVVGSTRTPTYCLNIAASSKDIVVVGDMMKSLTLYNTEKDTAEEVARDFGALWVTSVQPLSETLFFCTTADGEAVTMLWDTKAPQSVERKKLRWKSCYRLGDMVNRTRRGCFVLSSPSRLVKPELMCVTVEGGILLIGDASQHADLLLQIQHNFLEAVPPLGGLDFYKWHERLFPARASAANKDFIDGDLLESIEDLPESTLQKIVQGTNGGQSLNISVPDLLGIISDLKRLH</sequence>
<dbReference type="Pfam" id="PF03178">
    <property type="entry name" value="CPSF_A"/>
    <property type="match status" value="1"/>
</dbReference>
<organism evidence="8 10">
    <name type="scientific">Schizosaccharomyces japonicus (strain yFS275 / FY16936)</name>
    <name type="common">Fission yeast</name>
    <dbReference type="NCBI Taxonomy" id="402676"/>
    <lineage>
        <taxon>Eukaryota</taxon>
        <taxon>Fungi</taxon>
        <taxon>Dikarya</taxon>
        <taxon>Ascomycota</taxon>
        <taxon>Taphrinomycotina</taxon>
        <taxon>Schizosaccharomycetes</taxon>
        <taxon>Schizosaccharomycetales</taxon>
        <taxon>Schizosaccharomycetaceae</taxon>
        <taxon>Schizosaccharomyces</taxon>
    </lineage>
</organism>
<comment type="subcellular location">
    <subcellularLocation>
        <location evidence="1">Nucleus</location>
    </subcellularLocation>
</comment>
<dbReference type="Pfam" id="PF23726">
    <property type="entry name" value="Beta-prop_RSE1_2nd"/>
    <property type="match status" value="1"/>
</dbReference>
<evidence type="ECO:0000256" key="1">
    <source>
        <dbReference type="ARBA" id="ARBA00004123"/>
    </source>
</evidence>
<feature type="domain" description="RSE1/DDB1/CPSF1 second beta-propeller" evidence="7">
    <location>
        <begin position="402"/>
        <end position="691"/>
    </location>
</feature>
<dbReference type="GO" id="GO:0043161">
    <property type="term" value="P:proteasome-mediated ubiquitin-dependent protein catabolic process"/>
    <property type="evidence" value="ECO:0000318"/>
    <property type="project" value="GO_Central"/>
</dbReference>